<gene>
    <name evidence="2" type="ORF">QWY13_03170</name>
</gene>
<dbReference type="SUPFAM" id="SSF52833">
    <property type="entry name" value="Thioredoxin-like"/>
    <property type="match status" value="1"/>
</dbReference>
<dbReference type="InterPro" id="IPR024705">
    <property type="entry name" value="Ssp411"/>
</dbReference>
<comment type="caution">
    <text evidence="2">The sequence shown here is derived from an EMBL/GenBank/DDBJ whole genome shotgun (WGS) entry which is preliminary data.</text>
</comment>
<proteinExistence type="predicted"/>
<sequence>MAEAEKNPLVDARPSDEKNWLSEEKSPYLLQHEKNPVNWYPWSNTAFERAARENKPVFLSIGYSTCHWCHVMERESFEDPEVASLLNEHFISIKVDREERPDIDSIYMNICQLLNGEGGWPLNVFLTPEQKPFYAGTYFPKTGKYGRPGMMDVLPQLYAIYRDNPSKIQDISSKLTEALQPAAGSSQEEIPNSVFEHAYAILRNEFDPIFGGFGKAPKFPTPSQLLFLLRYFHTTGEQLAYDMVKKTLNGIADGGIYDHLGSGFARYSTDQQWLVPHFEKMLYDQAQLLSAYTEAYLIKPEPRFKKIIYDTIEFIEREMTHPDGGFYSAIDADSEGAEGTYYLWTADEISEILGTARAEIYADVYNITLEGNFEGRNIPNLIGTNKPAIAEKYGYSPEQLEQQMESCRRELLAEREKRPYPHLDDKILTAWNGMTIAALAKAGAAFSEPRFIEMAEKAVSFIDQELRKNKGLFARFRDGEARHLGYLDDYAHFLSGHLELFLATGNPLYLNKSRELANEIFHRFEDSEHHGFFFTDKDTETLIVRDKSILDSAMPSGNGVAILQLWRLAKLDADSQLLVKAERAMTSFADEAVKYPTAVLSLLMVRMAFGAGGKEIVISGASEADKENMMEFILTTYRPFDVWLVADAEMSALTEGKVHNEQPIAIYICENSVCKMPLFDVEDAQSRLQ</sequence>
<name>A0ABT8N9B0_9BACL</name>
<dbReference type="InterPro" id="IPR036249">
    <property type="entry name" value="Thioredoxin-like_sf"/>
</dbReference>
<dbReference type="Gene3D" id="3.40.30.10">
    <property type="entry name" value="Glutaredoxin"/>
    <property type="match status" value="1"/>
</dbReference>
<dbReference type="PIRSF" id="PIRSF006402">
    <property type="entry name" value="UCP006402_thioredoxin"/>
    <property type="match status" value="1"/>
</dbReference>
<dbReference type="RefSeq" id="WP_301854883.1">
    <property type="nucleotide sequence ID" value="NZ_JAUJWU010000001.1"/>
</dbReference>
<dbReference type="PANTHER" id="PTHR42899">
    <property type="entry name" value="SPERMATOGENESIS-ASSOCIATED PROTEIN 20"/>
    <property type="match status" value="1"/>
</dbReference>
<dbReference type="EMBL" id="JAUJWU010000001">
    <property type="protein sequence ID" value="MDN7244482.1"/>
    <property type="molecule type" value="Genomic_DNA"/>
</dbReference>
<dbReference type="InterPro" id="IPR004879">
    <property type="entry name" value="Ssp411-like_TRX"/>
</dbReference>
<dbReference type="InterPro" id="IPR008928">
    <property type="entry name" value="6-hairpin_glycosidase_sf"/>
</dbReference>
<evidence type="ECO:0000259" key="1">
    <source>
        <dbReference type="Pfam" id="PF03190"/>
    </source>
</evidence>
<accession>A0ABT8N9B0</accession>
<dbReference type="InterPro" id="IPR012341">
    <property type="entry name" value="6hp_glycosidase-like_sf"/>
</dbReference>
<organism evidence="2 3">
    <name type="scientific">Planococcus shenhongbingii</name>
    <dbReference type="NCBI Taxonomy" id="3058398"/>
    <lineage>
        <taxon>Bacteria</taxon>
        <taxon>Bacillati</taxon>
        <taxon>Bacillota</taxon>
        <taxon>Bacilli</taxon>
        <taxon>Bacillales</taxon>
        <taxon>Caryophanaceae</taxon>
        <taxon>Planococcus</taxon>
    </lineage>
</organism>
<keyword evidence="3" id="KW-1185">Reference proteome</keyword>
<evidence type="ECO:0000313" key="2">
    <source>
        <dbReference type="EMBL" id="MDN7244482.1"/>
    </source>
</evidence>
<dbReference type="Pfam" id="PF03190">
    <property type="entry name" value="Thioredox_DsbH"/>
    <property type="match status" value="1"/>
</dbReference>
<protein>
    <submittedName>
        <fullName evidence="2">Thioredoxin domain-containing protein</fullName>
    </submittedName>
</protein>
<evidence type="ECO:0000313" key="3">
    <source>
        <dbReference type="Proteomes" id="UP001172142"/>
    </source>
</evidence>
<dbReference type="Gene3D" id="1.50.10.10">
    <property type="match status" value="1"/>
</dbReference>
<dbReference type="CDD" id="cd02955">
    <property type="entry name" value="SSP411"/>
    <property type="match status" value="1"/>
</dbReference>
<dbReference type="Proteomes" id="UP001172142">
    <property type="component" value="Unassembled WGS sequence"/>
</dbReference>
<feature type="domain" description="Spermatogenesis-associated protein 20-like TRX" evidence="1">
    <location>
        <begin position="19"/>
        <end position="180"/>
    </location>
</feature>
<dbReference type="SUPFAM" id="SSF48208">
    <property type="entry name" value="Six-hairpin glycosidases"/>
    <property type="match status" value="1"/>
</dbReference>
<dbReference type="PANTHER" id="PTHR42899:SF1">
    <property type="entry name" value="SPERMATOGENESIS-ASSOCIATED PROTEIN 20"/>
    <property type="match status" value="1"/>
</dbReference>
<reference evidence="2 3" key="1">
    <citation type="submission" date="2023-07" db="EMBL/GenBank/DDBJ databases">
        <title>Novel species in genus Planococcus.</title>
        <authorList>
            <person name="Ning S."/>
        </authorList>
    </citation>
    <scope>NUCLEOTIDE SEQUENCE [LARGE SCALE GENOMIC DNA]</scope>
    <source>
        <strain evidence="2 3">N017</strain>
    </source>
</reference>